<sequence length="101" mass="11435">MEENFDITVQELKALIEKGEPFNLIDVRNPDEFEEDNLNGTLIPLGDLPDSLDELEPLKGQDIYVHCRSGARSDRAKQYLLANGFDKVHNVLGGIMAYRNM</sequence>
<dbReference type="InterPro" id="IPR001763">
    <property type="entry name" value="Rhodanese-like_dom"/>
</dbReference>
<dbReference type="SUPFAM" id="SSF52821">
    <property type="entry name" value="Rhodanese/Cell cycle control phosphatase"/>
    <property type="match status" value="1"/>
</dbReference>
<dbReference type="EMBL" id="JBHRYQ010000001">
    <property type="protein sequence ID" value="MFC3809076.1"/>
    <property type="molecule type" value="Genomic_DNA"/>
</dbReference>
<dbReference type="PANTHER" id="PTHR43031:SF17">
    <property type="entry name" value="SULFURTRANSFERASE YTWF-RELATED"/>
    <property type="match status" value="1"/>
</dbReference>
<dbReference type="RefSeq" id="WP_379833608.1">
    <property type="nucleotide sequence ID" value="NZ_JBHRYQ010000001.1"/>
</dbReference>
<feature type="domain" description="Rhodanese" evidence="1">
    <location>
        <begin position="18"/>
        <end position="99"/>
    </location>
</feature>
<proteinExistence type="predicted"/>
<dbReference type="Pfam" id="PF00581">
    <property type="entry name" value="Rhodanese"/>
    <property type="match status" value="1"/>
</dbReference>
<keyword evidence="3" id="KW-1185">Reference proteome</keyword>
<evidence type="ECO:0000313" key="2">
    <source>
        <dbReference type="EMBL" id="MFC3809076.1"/>
    </source>
</evidence>
<organism evidence="2 3">
    <name type="scientific">Lacihabitans lacunae</name>
    <dbReference type="NCBI Taxonomy" id="1028214"/>
    <lineage>
        <taxon>Bacteria</taxon>
        <taxon>Pseudomonadati</taxon>
        <taxon>Bacteroidota</taxon>
        <taxon>Cytophagia</taxon>
        <taxon>Cytophagales</taxon>
        <taxon>Leadbetterellaceae</taxon>
        <taxon>Lacihabitans</taxon>
    </lineage>
</organism>
<dbReference type="CDD" id="cd00158">
    <property type="entry name" value="RHOD"/>
    <property type="match status" value="1"/>
</dbReference>
<evidence type="ECO:0000313" key="3">
    <source>
        <dbReference type="Proteomes" id="UP001595616"/>
    </source>
</evidence>
<dbReference type="SMART" id="SM00450">
    <property type="entry name" value="RHOD"/>
    <property type="match status" value="1"/>
</dbReference>
<dbReference type="PANTHER" id="PTHR43031">
    <property type="entry name" value="FAD-DEPENDENT OXIDOREDUCTASE"/>
    <property type="match status" value="1"/>
</dbReference>
<name>A0ABV7YSN4_9BACT</name>
<dbReference type="Proteomes" id="UP001595616">
    <property type="component" value="Unassembled WGS sequence"/>
</dbReference>
<reference evidence="3" key="1">
    <citation type="journal article" date="2019" name="Int. J. Syst. Evol. Microbiol.">
        <title>The Global Catalogue of Microorganisms (GCM) 10K type strain sequencing project: providing services to taxonomists for standard genome sequencing and annotation.</title>
        <authorList>
            <consortium name="The Broad Institute Genomics Platform"/>
            <consortium name="The Broad Institute Genome Sequencing Center for Infectious Disease"/>
            <person name="Wu L."/>
            <person name="Ma J."/>
        </authorList>
    </citation>
    <scope>NUCLEOTIDE SEQUENCE [LARGE SCALE GENOMIC DNA]</scope>
    <source>
        <strain evidence="3">CECT 7956</strain>
    </source>
</reference>
<dbReference type="InterPro" id="IPR036873">
    <property type="entry name" value="Rhodanese-like_dom_sf"/>
</dbReference>
<accession>A0ABV7YSN4</accession>
<gene>
    <name evidence="2" type="ORF">ACFOOI_00300</name>
</gene>
<protein>
    <submittedName>
        <fullName evidence="2">Rhodanese-like domain-containing protein</fullName>
    </submittedName>
</protein>
<dbReference type="Gene3D" id="3.40.250.10">
    <property type="entry name" value="Rhodanese-like domain"/>
    <property type="match status" value="1"/>
</dbReference>
<comment type="caution">
    <text evidence="2">The sequence shown here is derived from an EMBL/GenBank/DDBJ whole genome shotgun (WGS) entry which is preliminary data.</text>
</comment>
<evidence type="ECO:0000259" key="1">
    <source>
        <dbReference type="PROSITE" id="PS50206"/>
    </source>
</evidence>
<dbReference type="InterPro" id="IPR050229">
    <property type="entry name" value="GlpE_sulfurtransferase"/>
</dbReference>
<dbReference type="PROSITE" id="PS50206">
    <property type="entry name" value="RHODANESE_3"/>
    <property type="match status" value="1"/>
</dbReference>